<dbReference type="Gene3D" id="3.40.190.10">
    <property type="entry name" value="Periplasmic binding protein-like II"/>
    <property type="match status" value="1"/>
</dbReference>
<proteinExistence type="inferred from homology"/>
<keyword evidence="3" id="KW-1185">Reference proteome</keyword>
<dbReference type="Gene3D" id="3.40.190.150">
    <property type="entry name" value="Bordetella uptake gene, domain 1"/>
    <property type="match status" value="1"/>
</dbReference>
<evidence type="ECO:0000313" key="2">
    <source>
        <dbReference type="EMBL" id="TDD71239.1"/>
    </source>
</evidence>
<accession>A0A4R5AIN7</accession>
<dbReference type="PANTHER" id="PTHR42928">
    <property type="entry name" value="TRICARBOXYLATE-BINDING PROTEIN"/>
    <property type="match status" value="1"/>
</dbReference>
<evidence type="ECO:0000256" key="1">
    <source>
        <dbReference type="ARBA" id="ARBA00006987"/>
    </source>
</evidence>
<dbReference type="Proteomes" id="UP000295217">
    <property type="component" value="Unassembled WGS sequence"/>
</dbReference>
<sequence>MRCRPRLITVPNASQASNDEGITMRTKFILAAAACLLLSACADTATGGSGAGGESDFPTKPITAVVAWSAGGGTDVMMRAFAQTAEDHLGRPINVVNKPGSSGAVGWGEIAHATQPDGYTLTMVSPEIGFLDEQGLYDFGLDDFTLITLLNEDPAALAVRADAPWDTFEEFIADAKADPGAISVGNSGPGLAWDLATTAIERAADIELTHVPYDGAASATQAVLGGTLDAMAFSVGEVHPQVEAGEMKLLGVALAERLEALPNVPTFVEQGYDVEIGTFRGIAGPAGMDPEIVATLNDAFVEMAEEDTFADVMENNSFGIRVMETAEFQAFFEDARDLYVDLLRESE</sequence>
<comment type="similarity">
    <text evidence="1">Belongs to the UPF0065 (bug) family.</text>
</comment>
<dbReference type="PIRSF" id="PIRSF017082">
    <property type="entry name" value="YflP"/>
    <property type="match status" value="1"/>
</dbReference>
<dbReference type="SUPFAM" id="SSF53850">
    <property type="entry name" value="Periplasmic binding protein-like II"/>
    <property type="match status" value="1"/>
</dbReference>
<comment type="caution">
    <text evidence="2">The sequence shown here is derived from an EMBL/GenBank/DDBJ whole genome shotgun (WGS) entry which is preliminary data.</text>
</comment>
<evidence type="ECO:0000313" key="3">
    <source>
        <dbReference type="Proteomes" id="UP000295217"/>
    </source>
</evidence>
<dbReference type="CDD" id="cd07012">
    <property type="entry name" value="PBP2_Bug_TTT"/>
    <property type="match status" value="1"/>
</dbReference>
<dbReference type="AlphaFoldDB" id="A0A4R5AIN7"/>
<dbReference type="Pfam" id="PF03401">
    <property type="entry name" value="TctC"/>
    <property type="match status" value="1"/>
</dbReference>
<reference evidence="2 3" key="1">
    <citation type="submission" date="2019-02" db="EMBL/GenBank/DDBJ databases">
        <title>Draft genome sequences of novel Actinobacteria.</title>
        <authorList>
            <person name="Sahin N."/>
            <person name="Ay H."/>
            <person name="Saygin H."/>
        </authorList>
    </citation>
    <scope>NUCLEOTIDE SEQUENCE [LARGE SCALE GENOMIC DNA]</scope>
    <source>
        <strain evidence="2 3">8K307</strain>
    </source>
</reference>
<gene>
    <name evidence="2" type="ORF">E1262_06385</name>
</gene>
<name>A0A4R5AIN7_9ACTN</name>
<dbReference type="EMBL" id="SMLB01000006">
    <property type="protein sequence ID" value="TDD71239.1"/>
    <property type="molecule type" value="Genomic_DNA"/>
</dbReference>
<organism evidence="2 3">
    <name type="scientific">Jiangella aurantiaca</name>
    <dbReference type="NCBI Taxonomy" id="2530373"/>
    <lineage>
        <taxon>Bacteria</taxon>
        <taxon>Bacillati</taxon>
        <taxon>Actinomycetota</taxon>
        <taxon>Actinomycetes</taxon>
        <taxon>Jiangellales</taxon>
        <taxon>Jiangellaceae</taxon>
        <taxon>Jiangella</taxon>
    </lineage>
</organism>
<dbReference type="InterPro" id="IPR005064">
    <property type="entry name" value="BUG"/>
</dbReference>
<protein>
    <submittedName>
        <fullName evidence="2">Tripartite tricarboxylate transporter substrate binding protein</fullName>
    </submittedName>
</protein>
<dbReference type="PANTHER" id="PTHR42928:SF5">
    <property type="entry name" value="BLR1237 PROTEIN"/>
    <property type="match status" value="1"/>
</dbReference>
<dbReference type="InterPro" id="IPR042100">
    <property type="entry name" value="Bug_dom1"/>
</dbReference>